<comment type="subcellular location">
    <subcellularLocation>
        <location evidence="1">Nucleus</location>
        <location evidence="1">Nucleolus</location>
    </subcellularLocation>
</comment>
<feature type="domain" description="Nucleolar complex-associated protein 3 N-terminal" evidence="9">
    <location>
        <begin position="212"/>
        <end position="303"/>
    </location>
</feature>
<feature type="domain" description="CCAAT-binding factor" evidence="8">
    <location>
        <begin position="554"/>
        <end position="708"/>
    </location>
</feature>
<evidence type="ECO:0000256" key="7">
    <source>
        <dbReference type="SAM" id="MobiDB-lite"/>
    </source>
</evidence>
<protein>
    <recommendedName>
        <fullName evidence="6">NOC3-like protein</fullName>
    </recommendedName>
    <alternativeName>
        <fullName evidence="5">Nucleolar complex-associated protein 3-like protein</fullName>
    </alternativeName>
</protein>
<comment type="similarity">
    <text evidence="2">Belongs to the CBF/MAK21 family.</text>
</comment>
<reference evidence="10 11" key="1">
    <citation type="submission" date="2023-11" db="EMBL/GenBank/DDBJ databases">
        <title>Halocaridina rubra genome assembly.</title>
        <authorList>
            <person name="Smith C."/>
        </authorList>
    </citation>
    <scope>NUCLEOTIDE SEQUENCE [LARGE SCALE GENOMIC DNA]</scope>
    <source>
        <strain evidence="10">EP-1</strain>
        <tissue evidence="10">Whole</tissue>
    </source>
</reference>
<dbReference type="Proteomes" id="UP001381693">
    <property type="component" value="Unassembled WGS sequence"/>
</dbReference>
<evidence type="ECO:0000313" key="10">
    <source>
        <dbReference type="EMBL" id="KAK7051424.1"/>
    </source>
</evidence>
<keyword evidence="4" id="KW-0539">Nucleus</keyword>
<evidence type="ECO:0000259" key="8">
    <source>
        <dbReference type="Pfam" id="PF03914"/>
    </source>
</evidence>
<feature type="region of interest" description="Disordered" evidence="7">
    <location>
        <begin position="158"/>
        <end position="177"/>
    </location>
</feature>
<dbReference type="GO" id="GO:0005730">
    <property type="term" value="C:nucleolus"/>
    <property type="evidence" value="ECO:0007669"/>
    <property type="project" value="UniProtKB-SubCell"/>
</dbReference>
<evidence type="ECO:0000313" key="11">
    <source>
        <dbReference type="Proteomes" id="UP001381693"/>
    </source>
</evidence>
<evidence type="ECO:0000256" key="4">
    <source>
        <dbReference type="ARBA" id="ARBA00023242"/>
    </source>
</evidence>
<dbReference type="AlphaFoldDB" id="A0AAN8WFH8"/>
<feature type="compositionally biased region" description="Basic residues" evidence="7">
    <location>
        <begin position="163"/>
        <end position="173"/>
    </location>
</feature>
<proteinExistence type="inferred from homology"/>
<organism evidence="10 11">
    <name type="scientific">Halocaridina rubra</name>
    <name type="common">Hawaiian red shrimp</name>
    <dbReference type="NCBI Taxonomy" id="373956"/>
    <lineage>
        <taxon>Eukaryota</taxon>
        <taxon>Metazoa</taxon>
        <taxon>Ecdysozoa</taxon>
        <taxon>Arthropoda</taxon>
        <taxon>Crustacea</taxon>
        <taxon>Multicrustacea</taxon>
        <taxon>Malacostraca</taxon>
        <taxon>Eumalacostraca</taxon>
        <taxon>Eucarida</taxon>
        <taxon>Decapoda</taxon>
        <taxon>Pleocyemata</taxon>
        <taxon>Caridea</taxon>
        <taxon>Atyoidea</taxon>
        <taxon>Atyidae</taxon>
        <taxon>Halocaridina</taxon>
    </lineage>
</organism>
<evidence type="ECO:0000256" key="1">
    <source>
        <dbReference type="ARBA" id="ARBA00004604"/>
    </source>
</evidence>
<dbReference type="InterPro" id="IPR011501">
    <property type="entry name" value="Noc3_N"/>
</dbReference>
<evidence type="ECO:0000256" key="3">
    <source>
        <dbReference type="ARBA" id="ARBA00023054"/>
    </source>
</evidence>
<keyword evidence="3" id="KW-0175">Coiled coil</keyword>
<evidence type="ECO:0000256" key="6">
    <source>
        <dbReference type="ARBA" id="ARBA00032937"/>
    </source>
</evidence>
<evidence type="ECO:0000256" key="2">
    <source>
        <dbReference type="ARBA" id="ARBA00007797"/>
    </source>
</evidence>
<accession>A0AAN8WFH8</accession>
<evidence type="ECO:0000256" key="5">
    <source>
        <dbReference type="ARBA" id="ARBA00032701"/>
    </source>
</evidence>
<dbReference type="InterPro" id="IPR016903">
    <property type="entry name" value="Nucleolar_cplx-assoc_3"/>
</dbReference>
<name>A0AAN8WFH8_HALRR</name>
<comment type="caution">
    <text evidence="10">The sequence shown here is derived from an EMBL/GenBank/DDBJ whole genome shotgun (WGS) entry which is preliminary data.</text>
</comment>
<gene>
    <name evidence="10" type="primary">NOC3L</name>
    <name evidence="10" type="ORF">SK128_015163</name>
</gene>
<dbReference type="PANTHER" id="PTHR14428">
    <property type="entry name" value="NUCLEOLAR COMPLEX PROTEIN 3"/>
    <property type="match status" value="1"/>
</dbReference>
<dbReference type="SUPFAM" id="SSF48371">
    <property type="entry name" value="ARM repeat"/>
    <property type="match status" value="1"/>
</dbReference>
<feature type="compositionally biased region" description="Basic residues" evidence="7">
    <location>
        <begin position="11"/>
        <end position="20"/>
    </location>
</feature>
<dbReference type="Pfam" id="PF03914">
    <property type="entry name" value="CBF"/>
    <property type="match status" value="1"/>
</dbReference>
<dbReference type="InterPro" id="IPR016024">
    <property type="entry name" value="ARM-type_fold"/>
</dbReference>
<evidence type="ECO:0000259" key="9">
    <source>
        <dbReference type="Pfam" id="PF07540"/>
    </source>
</evidence>
<feature type="region of interest" description="Disordered" evidence="7">
    <location>
        <begin position="1"/>
        <end position="56"/>
    </location>
</feature>
<feature type="compositionally biased region" description="Basic and acidic residues" evidence="7">
    <location>
        <begin position="35"/>
        <end position="56"/>
    </location>
</feature>
<dbReference type="GO" id="GO:0003682">
    <property type="term" value="F:chromatin binding"/>
    <property type="evidence" value="ECO:0007669"/>
    <property type="project" value="TreeGrafter"/>
</dbReference>
<keyword evidence="11" id="KW-1185">Reference proteome</keyword>
<dbReference type="GO" id="GO:0006270">
    <property type="term" value="P:DNA replication initiation"/>
    <property type="evidence" value="ECO:0007669"/>
    <property type="project" value="TreeGrafter"/>
</dbReference>
<dbReference type="PANTHER" id="PTHR14428:SF5">
    <property type="entry name" value="NUCLEOLAR COMPLEX PROTEIN 3 HOMOLOG"/>
    <property type="match status" value="1"/>
</dbReference>
<sequence length="861" mass="99831">MAKRGSQLAKKASKKKKVARSKMTNIQNLKRLKRKEYTEAEKKARKDTRKEKRKQTYADLYEKKLNELRHKVRFENDEEVYPVSAEVTGEEMLEMLDKDDLEYLVEKNKDVMLPDEEKDEEAGVKPYEQEERSFHPLGNQVRTLLPIKTKEGVVDRYMPLKDKSKKKKKKKKPQKENLDLQINIGNGVQDEGPEQKSVVEILAEREQKLERKKVSIGCLSVNFLENPQERFHCLNNLVTMMKERDPSISFTVRKYAAMSLLEVFQNSIPSYHIEVHDLTQKLKKDTKAQYLYENLYLKAYQTYLKELERCLLEERNSKTKDPLKKQLAMVALKCMGELLIRQAHFTYTNNIIAALVPYLNNPDDGMSKLIHSYISTLFKNDVKGDISLETIKRIDHFIRKRSYRVRLECMSVLLSLRIKNVKSLDVELEQKNIARNKLSHTEKLMRKYLEEVRQKKSNKEAKKFRKFRKLEEQKKEQIHKQAEEVRSAQHAEIIEVLFGLYFNVLKRKPNKKLNGIVLEGLAKFSHLVNIEFFSDLLNVLGELMESGSLGFRESLHCTQTVFTILSDQGEVLTIDPRRFYTYLYANMLQLTGGSNQNDIKSVLETIQQMFIQRRKRTSPGRVFAFSKRLGTLSLSLLHNGAIATLAALRSLMLIHSSSEILLEIDSDGTSGVYSNEVNDPEHSNAASATLWEVQVLNRHYHQIVRQFAEHIAIGSPLHGDKQLPSVLGKRSVQELYDEFDPAEMRFKPAIPNPEHIITKKLKTESKMNFKRPLYQWKTQYMTQEVKDVIGEALTLSNFVFENNNNNVGKGKKGKQKLKSEDDSIDFYSGMLPNINLNDVQISELPANRDATQYLVDVDKRS</sequence>
<dbReference type="EMBL" id="JAXCGZ010021420">
    <property type="protein sequence ID" value="KAK7051424.1"/>
    <property type="molecule type" value="Genomic_DNA"/>
</dbReference>
<dbReference type="Pfam" id="PF07540">
    <property type="entry name" value="NOC3p"/>
    <property type="match status" value="1"/>
</dbReference>
<dbReference type="InterPro" id="IPR005612">
    <property type="entry name" value="CCAAT-binding_factor"/>
</dbReference>